<dbReference type="Proteomes" id="UP000286268">
    <property type="component" value="Chromosome"/>
</dbReference>
<dbReference type="SUPFAM" id="SSF51161">
    <property type="entry name" value="Trimeric LpxA-like enzymes"/>
    <property type="match status" value="1"/>
</dbReference>
<reference evidence="1 2" key="1">
    <citation type="submission" date="2018-01" db="EMBL/GenBank/DDBJ databases">
        <title>Genome Sequencing and Assembly of Anaerobacter polyendosporus strain CT4.</title>
        <authorList>
            <person name="Tachaapaikoon C."/>
            <person name="Sutheeworapong S."/>
            <person name="Jenjaroenpun P."/>
            <person name="Wongsurawat T."/>
            <person name="Nookeaw I."/>
            <person name="Cheawchanlertfa P."/>
            <person name="Kosugi A."/>
            <person name="Cheevadhanarak S."/>
            <person name="Ratanakhanokchai K."/>
        </authorList>
    </citation>
    <scope>NUCLEOTIDE SEQUENCE [LARGE SCALE GENOMIC DNA]</scope>
    <source>
        <strain evidence="1 2">CT4</strain>
    </source>
</reference>
<organism evidence="1 2">
    <name type="scientific">Clostridium manihotivorum</name>
    <dbReference type="NCBI Taxonomy" id="2320868"/>
    <lineage>
        <taxon>Bacteria</taxon>
        <taxon>Bacillati</taxon>
        <taxon>Bacillota</taxon>
        <taxon>Clostridia</taxon>
        <taxon>Eubacteriales</taxon>
        <taxon>Clostridiaceae</taxon>
        <taxon>Clostridium</taxon>
    </lineage>
</organism>
<dbReference type="GO" id="GO:0016740">
    <property type="term" value="F:transferase activity"/>
    <property type="evidence" value="ECO:0007669"/>
    <property type="project" value="UniProtKB-KW"/>
</dbReference>
<dbReference type="EMBL" id="CP025746">
    <property type="protein sequence ID" value="QAA30597.1"/>
    <property type="molecule type" value="Genomic_DNA"/>
</dbReference>
<protein>
    <submittedName>
        <fullName evidence="1">N-acetyltransferase</fullName>
    </submittedName>
</protein>
<dbReference type="PANTHER" id="PTHR43300:SF4">
    <property type="entry name" value="ACYL-[ACYL-CARRIER-PROTEIN]--UDP-N-ACETYLGLUCOSAMINE O-ACYLTRANSFERASE"/>
    <property type="match status" value="1"/>
</dbReference>
<dbReference type="OrthoDB" id="9801697at2"/>
<dbReference type="Pfam" id="PF14602">
    <property type="entry name" value="Hexapep_2"/>
    <property type="match status" value="1"/>
</dbReference>
<keyword evidence="2" id="KW-1185">Reference proteome</keyword>
<evidence type="ECO:0000313" key="2">
    <source>
        <dbReference type="Proteomes" id="UP000286268"/>
    </source>
</evidence>
<accession>A0A410DNI1</accession>
<dbReference type="InterPro" id="IPR011004">
    <property type="entry name" value="Trimer_LpxA-like_sf"/>
</dbReference>
<evidence type="ECO:0000313" key="1">
    <source>
        <dbReference type="EMBL" id="QAA30597.1"/>
    </source>
</evidence>
<sequence length="193" mass="21116">MDNNYFVHASSYVDEPSVIGEGTKIWHFSHVMKDCIIGRDCNIGQNVYISSEVIIGDRVKIQNNVSVYSGVICEDDVFLGPSCVFTNVINPRSFIERKKEYKRTLIGMGASIGANATIVCGNNIGKYALVGAGSVITKDVPDYGVMVGNPGKLIGYVCKCGQRLNFVDKKHETCSSCGKLYLMINGIVRCVEK</sequence>
<dbReference type="Pfam" id="PF00132">
    <property type="entry name" value="Hexapep"/>
    <property type="match status" value="1"/>
</dbReference>
<dbReference type="KEGG" id="cmah:C1I91_02355"/>
<proteinExistence type="predicted"/>
<dbReference type="InterPro" id="IPR001451">
    <property type="entry name" value="Hexapep"/>
</dbReference>
<name>A0A410DNI1_9CLOT</name>
<dbReference type="CDD" id="cd03358">
    <property type="entry name" value="LbH_WxcM_N_like"/>
    <property type="match status" value="1"/>
</dbReference>
<dbReference type="RefSeq" id="WP_128211048.1">
    <property type="nucleotide sequence ID" value="NZ_CP025746.1"/>
</dbReference>
<gene>
    <name evidence="1" type="ORF">C1I91_02355</name>
</gene>
<dbReference type="Gene3D" id="2.160.10.10">
    <property type="entry name" value="Hexapeptide repeat proteins"/>
    <property type="match status" value="1"/>
</dbReference>
<dbReference type="PANTHER" id="PTHR43300">
    <property type="entry name" value="ACETYLTRANSFERASE"/>
    <property type="match status" value="1"/>
</dbReference>
<keyword evidence="1" id="KW-0808">Transferase</keyword>
<dbReference type="AlphaFoldDB" id="A0A410DNI1"/>
<dbReference type="InterPro" id="IPR050179">
    <property type="entry name" value="Trans_hexapeptide_repeat"/>
</dbReference>